<keyword evidence="2" id="KW-0812">Transmembrane</keyword>
<reference evidence="4 5" key="1">
    <citation type="submission" date="2022-08" db="EMBL/GenBank/DDBJ databases">
        <title>novel species in genus Aeromicrobium.</title>
        <authorList>
            <person name="Ye L."/>
        </authorList>
    </citation>
    <scope>NUCLEOTIDE SEQUENCE [LARGE SCALE GENOMIC DNA]</scope>
    <source>
        <strain evidence="5">zg-Y1379</strain>
    </source>
</reference>
<dbReference type="InterPro" id="IPR011050">
    <property type="entry name" value="Pectin_lyase_fold/virulence"/>
</dbReference>
<evidence type="ECO:0000256" key="1">
    <source>
        <dbReference type="SAM" id="MobiDB-lite"/>
    </source>
</evidence>
<dbReference type="Pfam" id="PF13229">
    <property type="entry name" value="Beta_helix"/>
    <property type="match status" value="1"/>
</dbReference>
<dbReference type="InterPro" id="IPR039448">
    <property type="entry name" value="Beta_helix"/>
</dbReference>
<feature type="compositionally biased region" description="Low complexity" evidence="1">
    <location>
        <begin position="54"/>
        <end position="71"/>
    </location>
</feature>
<dbReference type="InterPro" id="IPR006626">
    <property type="entry name" value="PbH1"/>
</dbReference>
<evidence type="ECO:0000256" key="2">
    <source>
        <dbReference type="SAM" id="Phobius"/>
    </source>
</evidence>
<feature type="transmembrane region" description="Helical" evidence="2">
    <location>
        <begin position="518"/>
        <end position="537"/>
    </location>
</feature>
<sequence>MNTLPDHRLTPDERGDPASPRRTLVAFAAIVVVVVGAAVAITAASNEAKPSEQRPPAAAASPAPVTRTPAPGDIAQADLVDEEDRRLQSAVSGGTGRRGGVTTVVLEPREVGAYGVDDLIALGAASRQGRTITLRRPVVVPSGVSLRIHAPGATLRLAGSAAGPASVVAWGGSLTVSGTAAKPVQVIGWDRATRAPDVDETDGRGYLRVHSGRLAVKHASLEHLGFWSGRTGGLAATGTSFAPSKAQILDVSITAPHIGVYLADTRKVAISRTRVQDADRDGIQLDRSTGTRISDVTVAGSGLSGIRARYRSDRLSLSGGSVTGSAAYGIVADGRPRATGPNPAGRSVVNATGLTLTGTTVTDNRKGGVRIFGTNDASVDGLKADEDRAALQVIGRSSGTSVHDSVITSRRGAAIAVAGGALRVTVVGSTVAGTTSGITIADADVDVSGTALTIAKGHAVQVTDRRGTGSAKGNTVSGAGPHAFELADGADGFTVSDNDAQRWRTTHPRIEWIEHNPFALLWALILVVPALGLRFVVRRHRRHRDLRRLAEETVIAMARARRQGPAEIPDPLAQPPRAERPAPASLMGAPAAIVPAPPAPQAPRLVEANRIITRGTMGQFRSAHDLAVHAVLEGGKSPHDVARTLRVPVAVVTSWVDASRSGPT</sequence>
<gene>
    <name evidence="4" type="ORF">NQV15_15715</name>
</gene>
<dbReference type="Gene3D" id="2.160.20.10">
    <property type="entry name" value="Single-stranded right-handed beta-helix, Pectin lyase-like"/>
    <property type="match status" value="1"/>
</dbReference>
<keyword evidence="2" id="KW-0472">Membrane</keyword>
<protein>
    <submittedName>
        <fullName evidence="4">Right-handed parallel beta-helix repeat-containing protein</fullName>
    </submittedName>
</protein>
<feature type="region of interest" description="Disordered" evidence="1">
    <location>
        <begin position="562"/>
        <end position="583"/>
    </location>
</feature>
<feature type="domain" description="Right handed beta helix" evidence="3">
    <location>
        <begin position="350"/>
        <end position="499"/>
    </location>
</feature>
<feature type="region of interest" description="Disordered" evidence="1">
    <location>
        <begin position="45"/>
        <end position="72"/>
    </location>
</feature>
<keyword evidence="5" id="KW-1185">Reference proteome</keyword>
<evidence type="ECO:0000259" key="3">
    <source>
        <dbReference type="Pfam" id="PF13229"/>
    </source>
</evidence>
<proteinExistence type="predicted"/>
<keyword evidence="2" id="KW-1133">Transmembrane helix</keyword>
<dbReference type="InterPro" id="IPR012334">
    <property type="entry name" value="Pectin_lyas_fold"/>
</dbReference>
<dbReference type="RefSeq" id="WP_232403799.1">
    <property type="nucleotide sequence ID" value="NZ_CP102173.1"/>
</dbReference>
<accession>A0ABY5M531</accession>
<evidence type="ECO:0000313" key="4">
    <source>
        <dbReference type="EMBL" id="UUP13279.1"/>
    </source>
</evidence>
<name>A0ABY5M531_9ACTN</name>
<dbReference type="EMBL" id="CP102173">
    <property type="protein sequence ID" value="UUP13279.1"/>
    <property type="molecule type" value="Genomic_DNA"/>
</dbReference>
<dbReference type="SUPFAM" id="SSF51126">
    <property type="entry name" value="Pectin lyase-like"/>
    <property type="match status" value="1"/>
</dbReference>
<dbReference type="SMART" id="SM00710">
    <property type="entry name" value="PbH1"/>
    <property type="match status" value="7"/>
</dbReference>
<organism evidence="4 5">
    <name type="scientific">Aeromicrobium wangtongii</name>
    <dbReference type="NCBI Taxonomy" id="2969247"/>
    <lineage>
        <taxon>Bacteria</taxon>
        <taxon>Bacillati</taxon>
        <taxon>Actinomycetota</taxon>
        <taxon>Actinomycetes</taxon>
        <taxon>Propionibacteriales</taxon>
        <taxon>Nocardioidaceae</taxon>
        <taxon>Aeromicrobium</taxon>
    </lineage>
</organism>
<feature type="transmembrane region" description="Helical" evidence="2">
    <location>
        <begin position="24"/>
        <end position="44"/>
    </location>
</feature>
<dbReference type="Proteomes" id="UP001316184">
    <property type="component" value="Chromosome"/>
</dbReference>
<evidence type="ECO:0000313" key="5">
    <source>
        <dbReference type="Proteomes" id="UP001316184"/>
    </source>
</evidence>